<dbReference type="NCBIfam" id="TIGR00912">
    <property type="entry name" value="2A0309"/>
    <property type="match status" value="1"/>
</dbReference>
<dbReference type="PANTHER" id="PTHR34975:SF2">
    <property type="entry name" value="SPORE GERMINATION PROTEIN A2"/>
    <property type="match status" value="1"/>
</dbReference>
<evidence type="ECO:0000256" key="1">
    <source>
        <dbReference type="ARBA" id="ARBA00004141"/>
    </source>
</evidence>
<protein>
    <submittedName>
        <fullName evidence="9">Spore germination protein KB</fullName>
    </submittedName>
</protein>
<evidence type="ECO:0000313" key="9">
    <source>
        <dbReference type="EMBL" id="SIQ06041.1"/>
    </source>
</evidence>
<evidence type="ECO:0000313" key="10">
    <source>
        <dbReference type="Proteomes" id="UP000185829"/>
    </source>
</evidence>
<sequence>MLDTEKISAHQYRTLVIFFTIGTTIITVPTTMAAEAKQDGWIGAVLGVAVGLIIIWFYSKLGLLFPEKTFVEMHENLFGKWIGKMISLFFLSMSFLYGSELLFYVGKFISIQFFPEIPIAAINISMATIVIMSVRLGLETFTRSAEIFIVFFFILFIILTVFIAPQINLENLQPVFEVETKPLLRAVFFFVEFSTVTSVALLMIFPAFVNQPKAASKSFMIGYLIGGLVMIIVIFLTISVLGAESTARHNYPTYTLARKINIGNFVQRIEAVLAIMWILSIYMKMTIYLYAVVIGIAQILNLKNHRPLIVPLGGISVLLSLVMFSNVIEQQTWDQEIAVFFSYTVGFLLPLIMLCIAVFRKMVKVQNSSRK</sequence>
<dbReference type="Gene3D" id="1.20.1740.10">
    <property type="entry name" value="Amino acid/polyamine transporter I"/>
    <property type="match status" value="1"/>
</dbReference>
<evidence type="ECO:0000256" key="8">
    <source>
        <dbReference type="SAM" id="Phobius"/>
    </source>
</evidence>
<organism evidence="9 10">
    <name type="scientific">Peribacillus simplex</name>
    <dbReference type="NCBI Taxonomy" id="1478"/>
    <lineage>
        <taxon>Bacteria</taxon>
        <taxon>Bacillati</taxon>
        <taxon>Bacillota</taxon>
        <taxon>Bacilli</taxon>
        <taxon>Bacillales</taxon>
        <taxon>Bacillaceae</taxon>
        <taxon>Peribacillus</taxon>
    </lineage>
</organism>
<keyword evidence="6 8" id="KW-1133">Transmembrane helix</keyword>
<keyword evidence="7 8" id="KW-0472">Membrane</keyword>
<feature type="transmembrane region" description="Helical" evidence="8">
    <location>
        <begin position="40"/>
        <end position="65"/>
    </location>
</feature>
<evidence type="ECO:0000256" key="3">
    <source>
        <dbReference type="ARBA" id="ARBA00022448"/>
    </source>
</evidence>
<name>A0A9X8WGY9_9BACI</name>
<keyword evidence="3" id="KW-0813">Transport</keyword>
<keyword evidence="5 8" id="KW-0812">Transmembrane</keyword>
<evidence type="ECO:0000256" key="7">
    <source>
        <dbReference type="ARBA" id="ARBA00023136"/>
    </source>
</evidence>
<proteinExistence type="inferred from homology"/>
<comment type="subcellular location">
    <subcellularLocation>
        <location evidence="1">Membrane</location>
        <topology evidence="1">Multi-pass membrane protein</topology>
    </subcellularLocation>
</comment>
<dbReference type="PANTHER" id="PTHR34975">
    <property type="entry name" value="SPORE GERMINATION PROTEIN A2"/>
    <property type="match status" value="1"/>
</dbReference>
<feature type="transmembrane region" description="Helical" evidence="8">
    <location>
        <begin position="308"/>
        <end position="328"/>
    </location>
</feature>
<comment type="similarity">
    <text evidence="2">Belongs to the amino acid-polyamine-organocation (APC) superfamily. Spore germination protein (SGP) (TC 2.A.3.9) family.</text>
</comment>
<gene>
    <name evidence="9" type="ORF">SAMN05878482_101222</name>
</gene>
<feature type="transmembrane region" description="Helical" evidence="8">
    <location>
        <begin position="187"/>
        <end position="209"/>
    </location>
</feature>
<reference evidence="9 10" key="1">
    <citation type="submission" date="2017-01" db="EMBL/GenBank/DDBJ databases">
        <authorList>
            <person name="Varghese N."/>
            <person name="Submissions S."/>
        </authorList>
    </citation>
    <scope>NUCLEOTIDE SEQUENCE [LARGE SCALE GENOMIC DNA]</scope>
    <source>
        <strain evidence="9 10">RUG2-6</strain>
    </source>
</reference>
<feature type="transmembrane region" description="Helical" evidence="8">
    <location>
        <begin position="86"/>
        <end position="105"/>
    </location>
</feature>
<dbReference type="EMBL" id="FTMX01000001">
    <property type="protein sequence ID" value="SIQ06041.1"/>
    <property type="molecule type" value="Genomic_DNA"/>
</dbReference>
<evidence type="ECO:0000256" key="4">
    <source>
        <dbReference type="ARBA" id="ARBA00022544"/>
    </source>
</evidence>
<dbReference type="GO" id="GO:0016020">
    <property type="term" value="C:membrane"/>
    <property type="evidence" value="ECO:0007669"/>
    <property type="project" value="UniProtKB-SubCell"/>
</dbReference>
<evidence type="ECO:0000256" key="5">
    <source>
        <dbReference type="ARBA" id="ARBA00022692"/>
    </source>
</evidence>
<feature type="transmembrane region" description="Helical" evidence="8">
    <location>
        <begin position="221"/>
        <end position="243"/>
    </location>
</feature>
<dbReference type="Pfam" id="PF03845">
    <property type="entry name" value="Spore_permease"/>
    <property type="match status" value="1"/>
</dbReference>
<keyword evidence="4" id="KW-0309">Germination</keyword>
<feature type="transmembrane region" description="Helical" evidence="8">
    <location>
        <begin position="145"/>
        <end position="167"/>
    </location>
</feature>
<feature type="transmembrane region" description="Helical" evidence="8">
    <location>
        <begin position="117"/>
        <end position="138"/>
    </location>
</feature>
<feature type="transmembrane region" description="Helical" evidence="8">
    <location>
        <begin position="274"/>
        <end position="296"/>
    </location>
</feature>
<dbReference type="RefSeq" id="WP_076364347.1">
    <property type="nucleotide sequence ID" value="NZ_FTMX01000001.1"/>
</dbReference>
<feature type="transmembrane region" description="Helical" evidence="8">
    <location>
        <begin position="340"/>
        <end position="359"/>
    </location>
</feature>
<accession>A0A9X8WGY9</accession>
<dbReference type="InterPro" id="IPR004761">
    <property type="entry name" value="Spore_GerAB"/>
</dbReference>
<comment type="caution">
    <text evidence="9">The sequence shown here is derived from an EMBL/GenBank/DDBJ whole genome shotgun (WGS) entry which is preliminary data.</text>
</comment>
<evidence type="ECO:0000256" key="6">
    <source>
        <dbReference type="ARBA" id="ARBA00022989"/>
    </source>
</evidence>
<dbReference type="GO" id="GO:0009847">
    <property type="term" value="P:spore germination"/>
    <property type="evidence" value="ECO:0007669"/>
    <property type="project" value="InterPro"/>
</dbReference>
<dbReference type="AlphaFoldDB" id="A0A9X8WGY9"/>
<feature type="transmembrane region" description="Helical" evidence="8">
    <location>
        <begin position="12"/>
        <end position="34"/>
    </location>
</feature>
<dbReference type="Proteomes" id="UP000185829">
    <property type="component" value="Unassembled WGS sequence"/>
</dbReference>
<evidence type="ECO:0000256" key="2">
    <source>
        <dbReference type="ARBA" id="ARBA00007998"/>
    </source>
</evidence>